<dbReference type="Proteomes" id="UP001060085">
    <property type="component" value="Linkage Group LG04"/>
</dbReference>
<accession>A0ACC0B5A8</accession>
<gene>
    <name evidence="1" type="ORF">M9H77_17682</name>
</gene>
<reference evidence="2" key="1">
    <citation type="journal article" date="2023" name="Nat. Plants">
        <title>Single-cell RNA sequencing provides a high-resolution roadmap for understanding the multicellular compartmentation of specialized metabolism.</title>
        <authorList>
            <person name="Sun S."/>
            <person name="Shen X."/>
            <person name="Li Y."/>
            <person name="Li Y."/>
            <person name="Wang S."/>
            <person name="Li R."/>
            <person name="Zhang H."/>
            <person name="Shen G."/>
            <person name="Guo B."/>
            <person name="Wei J."/>
            <person name="Xu J."/>
            <person name="St-Pierre B."/>
            <person name="Chen S."/>
            <person name="Sun C."/>
        </authorList>
    </citation>
    <scope>NUCLEOTIDE SEQUENCE [LARGE SCALE GENOMIC DNA]</scope>
</reference>
<keyword evidence="2" id="KW-1185">Reference proteome</keyword>
<name>A0ACC0B5A8_CATRO</name>
<sequence>MITLRDVEAQVMRFPIFINDNDETAQELEEFTFPKKEEVQQEIMERKQDDLLSFQESPQITSEADAKNEKFMECQEDHKEGQQETEIDDIEKSKGDSCKRLEENNEERKPLMEFKRNFENSNLHIEDSKRQITTSIRGANG</sequence>
<protein>
    <submittedName>
        <fullName evidence="1">Uncharacterized protein</fullName>
    </submittedName>
</protein>
<comment type="caution">
    <text evidence="1">The sequence shown here is derived from an EMBL/GenBank/DDBJ whole genome shotgun (WGS) entry which is preliminary data.</text>
</comment>
<evidence type="ECO:0000313" key="1">
    <source>
        <dbReference type="EMBL" id="KAI5667829.1"/>
    </source>
</evidence>
<evidence type="ECO:0000313" key="2">
    <source>
        <dbReference type="Proteomes" id="UP001060085"/>
    </source>
</evidence>
<organism evidence="1 2">
    <name type="scientific">Catharanthus roseus</name>
    <name type="common">Madagascar periwinkle</name>
    <name type="synonym">Vinca rosea</name>
    <dbReference type="NCBI Taxonomy" id="4058"/>
    <lineage>
        <taxon>Eukaryota</taxon>
        <taxon>Viridiplantae</taxon>
        <taxon>Streptophyta</taxon>
        <taxon>Embryophyta</taxon>
        <taxon>Tracheophyta</taxon>
        <taxon>Spermatophyta</taxon>
        <taxon>Magnoliopsida</taxon>
        <taxon>eudicotyledons</taxon>
        <taxon>Gunneridae</taxon>
        <taxon>Pentapetalae</taxon>
        <taxon>asterids</taxon>
        <taxon>lamiids</taxon>
        <taxon>Gentianales</taxon>
        <taxon>Apocynaceae</taxon>
        <taxon>Rauvolfioideae</taxon>
        <taxon>Vinceae</taxon>
        <taxon>Catharanthinae</taxon>
        <taxon>Catharanthus</taxon>
    </lineage>
</organism>
<dbReference type="EMBL" id="CM044704">
    <property type="protein sequence ID" value="KAI5667829.1"/>
    <property type="molecule type" value="Genomic_DNA"/>
</dbReference>
<proteinExistence type="predicted"/>